<dbReference type="SMART" id="SM00256">
    <property type="entry name" value="FBOX"/>
    <property type="match status" value="1"/>
</dbReference>
<dbReference type="eggNOG" id="ENOG502SXXQ">
    <property type="taxonomic scope" value="Eukaryota"/>
</dbReference>
<evidence type="ECO:0000313" key="2">
    <source>
        <dbReference type="EMBL" id="EOA32637.1"/>
    </source>
</evidence>
<sequence>MEKTSFETLSKDLQINILTRLPLKSLMKSLVVSKTWATMIREKEFNVDYLERSTTRPRVMFMVERYKPEPHEPVMSWFDTVYKEQRGIRATPYSEVLFHSVYRDEEPFLSCGQQQLRLSLHSVYDVSQPIRGLICLKLRNKLAVCNPGTKKFQTLPEIQVREDSIISSFLGYDEATDVFKVFCLTRMKSGKPLDGTKEYLVLTVESTGQESWRSITCEYDHEPLTEGICKGGVLYYGAYIFQPDEANDQSYNDTLVVMSFNVRSEEFSIIRYPNPEAAFQWLRFVIYNEKIALVDDADFDKESLNVPINGNKVFYIWVMDERTIGERELVFAQNSYGADRDDDFVLYYGTESTTFRKFKIQGVVGKDQTVRTCLDHVDSLYLM</sequence>
<keyword evidence="3" id="KW-1185">Reference proteome</keyword>
<feature type="domain" description="F-box" evidence="1">
    <location>
        <begin position="9"/>
        <end position="49"/>
    </location>
</feature>
<name>R0GAA5_9BRAS</name>
<protein>
    <recommendedName>
        <fullName evidence="1">F-box domain-containing protein</fullName>
    </recommendedName>
</protein>
<dbReference type="InterPro" id="IPR036047">
    <property type="entry name" value="F-box-like_dom_sf"/>
</dbReference>
<reference evidence="3" key="1">
    <citation type="journal article" date="2013" name="Nat. Genet.">
        <title>The Capsella rubella genome and the genomic consequences of rapid mating system evolution.</title>
        <authorList>
            <person name="Slotte T."/>
            <person name="Hazzouri K.M."/>
            <person name="Agren J.A."/>
            <person name="Koenig D."/>
            <person name="Maumus F."/>
            <person name="Guo Y.L."/>
            <person name="Steige K."/>
            <person name="Platts A.E."/>
            <person name="Escobar J.S."/>
            <person name="Newman L.K."/>
            <person name="Wang W."/>
            <person name="Mandakova T."/>
            <person name="Vello E."/>
            <person name="Smith L.M."/>
            <person name="Henz S.R."/>
            <person name="Steffen J."/>
            <person name="Takuno S."/>
            <person name="Brandvain Y."/>
            <person name="Coop G."/>
            <person name="Andolfatto P."/>
            <person name="Hu T.T."/>
            <person name="Blanchette M."/>
            <person name="Clark R.M."/>
            <person name="Quesneville H."/>
            <person name="Nordborg M."/>
            <person name="Gaut B.S."/>
            <person name="Lysak M.A."/>
            <person name="Jenkins J."/>
            <person name="Grimwood J."/>
            <person name="Chapman J."/>
            <person name="Prochnik S."/>
            <person name="Shu S."/>
            <person name="Rokhsar D."/>
            <person name="Schmutz J."/>
            <person name="Weigel D."/>
            <person name="Wright S.I."/>
        </authorList>
    </citation>
    <scope>NUCLEOTIDE SEQUENCE [LARGE SCALE GENOMIC DNA]</scope>
    <source>
        <strain evidence="3">cv. Monte Gargano</strain>
    </source>
</reference>
<evidence type="ECO:0000313" key="3">
    <source>
        <dbReference type="Proteomes" id="UP000029121"/>
    </source>
</evidence>
<dbReference type="AlphaFoldDB" id="R0GAA5"/>
<gene>
    <name evidence="2" type="ORF">CARUB_v10015932mg</name>
</gene>
<dbReference type="InterPro" id="IPR013187">
    <property type="entry name" value="F-box-assoc_dom_typ3"/>
</dbReference>
<dbReference type="PANTHER" id="PTHR31111:SF125">
    <property type="entry name" value="F-BOX PROTEIN CPR30-LIKE"/>
    <property type="match status" value="1"/>
</dbReference>
<dbReference type="PANTHER" id="PTHR31111">
    <property type="entry name" value="BNAA05G37150D PROTEIN-RELATED"/>
    <property type="match status" value="1"/>
</dbReference>
<dbReference type="SUPFAM" id="SSF81383">
    <property type="entry name" value="F-box domain"/>
    <property type="match status" value="1"/>
</dbReference>
<dbReference type="InterPro" id="IPR001810">
    <property type="entry name" value="F-box_dom"/>
</dbReference>
<dbReference type="Proteomes" id="UP000029121">
    <property type="component" value="Unassembled WGS sequence"/>
</dbReference>
<organism evidence="2 3">
    <name type="scientific">Capsella rubella</name>
    <dbReference type="NCBI Taxonomy" id="81985"/>
    <lineage>
        <taxon>Eukaryota</taxon>
        <taxon>Viridiplantae</taxon>
        <taxon>Streptophyta</taxon>
        <taxon>Embryophyta</taxon>
        <taxon>Tracheophyta</taxon>
        <taxon>Spermatophyta</taxon>
        <taxon>Magnoliopsida</taxon>
        <taxon>eudicotyledons</taxon>
        <taxon>Gunneridae</taxon>
        <taxon>Pentapetalae</taxon>
        <taxon>rosids</taxon>
        <taxon>malvids</taxon>
        <taxon>Brassicales</taxon>
        <taxon>Brassicaceae</taxon>
        <taxon>Camelineae</taxon>
        <taxon>Capsella</taxon>
    </lineage>
</organism>
<dbReference type="InterPro" id="IPR017451">
    <property type="entry name" value="F-box-assoc_interact_dom"/>
</dbReference>
<evidence type="ECO:0000259" key="1">
    <source>
        <dbReference type="SMART" id="SM00256"/>
    </source>
</evidence>
<dbReference type="EMBL" id="KB870807">
    <property type="protein sequence ID" value="EOA32637.1"/>
    <property type="molecule type" value="Genomic_DNA"/>
</dbReference>
<proteinExistence type="predicted"/>
<dbReference type="STRING" id="81985.R0GAA5"/>
<accession>R0GAA5</accession>
<dbReference type="NCBIfam" id="TIGR01640">
    <property type="entry name" value="F_box_assoc_1"/>
    <property type="match status" value="1"/>
</dbReference>
<dbReference type="Pfam" id="PF00646">
    <property type="entry name" value="F-box"/>
    <property type="match status" value="1"/>
</dbReference>
<dbReference type="Pfam" id="PF08268">
    <property type="entry name" value="FBA_3"/>
    <property type="match status" value="1"/>
</dbReference>